<gene>
    <name evidence="2" type="ORF">Sangu_2746000</name>
</gene>
<organism evidence="2">
    <name type="scientific">Sesamum angustifolium</name>
    <dbReference type="NCBI Taxonomy" id="2727405"/>
    <lineage>
        <taxon>Eukaryota</taxon>
        <taxon>Viridiplantae</taxon>
        <taxon>Streptophyta</taxon>
        <taxon>Embryophyta</taxon>
        <taxon>Tracheophyta</taxon>
        <taxon>Spermatophyta</taxon>
        <taxon>Magnoliopsida</taxon>
        <taxon>eudicotyledons</taxon>
        <taxon>Gunneridae</taxon>
        <taxon>Pentapetalae</taxon>
        <taxon>asterids</taxon>
        <taxon>lamiids</taxon>
        <taxon>Lamiales</taxon>
        <taxon>Pedaliaceae</taxon>
        <taxon>Sesamum</taxon>
    </lineage>
</organism>
<dbReference type="Pfam" id="PF24925">
    <property type="entry name" value="DUF7746"/>
    <property type="match status" value="1"/>
</dbReference>
<dbReference type="AlphaFoldDB" id="A0AAW2IVK0"/>
<dbReference type="EMBL" id="JACGWK010001552">
    <property type="protein sequence ID" value="KAL0286159.1"/>
    <property type="molecule type" value="Genomic_DNA"/>
</dbReference>
<feature type="domain" description="DUF7746" evidence="1">
    <location>
        <begin position="95"/>
        <end position="150"/>
    </location>
</feature>
<protein>
    <recommendedName>
        <fullName evidence="1">DUF7746 domain-containing protein</fullName>
    </recommendedName>
</protein>
<evidence type="ECO:0000313" key="2">
    <source>
        <dbReference type="EMBL" id="KAL0286159.1"/>
    </source>
</evidence>
<feature type="non-terminal residue" evidence="2">
    <location>
        <position position="150"/>
    </location>
</feature>
<reference evidence="2" key="1">
    <citation type="submission" date="2020-06" db="EMBL/GenBank/DDBJ databases">
        <authorList>
            <person name="Li T."/>
            <person name="Hu X."/>
            <person name="Zhang T."/>
            <person name="Song X."/>
            <person name="Zhang H."/>
            <person name="Dai N."/>
            <person name="Sheng W."/>
            <person name="Hou X."/>
            <person name="Wei L."/>
        </authorList>
    </citation>
    <scope>NUCLEOTIDE SEQUENCE</scope>
    <source>
        <strain evidence="2">G01</strain>
        <tissue evidence="2">Leaf</tissue>
    </source>
</reference>
<sequence>MLREIAKRLQKLEIREIAPIIESDKISDKEEENSDKEVEEIQHLEEMFKKELYKPFEINKINFGNNNNRKPYYHRPTPVDLLIEEQENYLAGASFDGTSIHEWNIDGHTEYQIQTKLHYITMYATACRLKGNNDPDIAKAIIQGFTGQLK</sequence>
<accession>A0AAW2IVK0</accession>
<proteinExistence type="predicted"/>
<name>A0AAW2IVK0_9LAMI</name>
<comment type="caution">
    <text evidence="2">The sequence shown here is derived from an EMBL/GenBank/DDBJ whole genome shotgun (WGS) entry which is preliminary data.</text>
</comment>
<dbReference type="InterPro" id="IPR056648">
    <property type="entry name" value="DUF7746"/>
</dbReference>
<reference evidence="2" key="2">
    <citation type="journal article" date="2024" name="Plant">
        <title>Genomic evolution and insights into agronomic trait innovations of Sesamum species.</title>
        <authorList>
            <person name="Miao H."/>
            <person name="Wang L."/>
            <person name="Qu L."/>
            <person name="Liu H."/>
            <person name="Sun Y."/>
            <person name="Le M."/>
            <person name="Wang Q."/>
            <person name="Wei S."/>
            <person name="Zheng Y."/>
            <person name="Lin W."/>
            <person name="Duan Y."/>
            <person name="Cao H."/>
            <person name="Xiong S."/>
            <person name="Wang X."/>
            <person name="Wei L."/>
            <person name="Li C."/>
            <person name="Ma Q."/>
            <person name="Ju M."/>
            <person name="Zhao R."/>
            <person name="Li G."/>
            <person name="Mu C."/>
            <person name="Tian Q."/>
            <person name="Mei H."/>
            <person name="Zhang T."/>
            <person name="Gao T."/>
            <person name="Zhang H."/>
        </authorList>
    </citation>
    <scope>NUCLEOTIDE SEQUENCE</scope>
    <source>
        <strain evidence="2">G01</strain>
    </source>
</reference>
<evidence type="ECO:0000259" key="1">
    <source>
        <dbReference type="Pfam" id="PF24925"/>
    </source>
</evidence>